<dbReference type="EMBL" id="CP002824">
    <property type="protein sequence ID" value="AEG99592.1"/>
    <property type="molecule type" value="Genomic_DNA"/>
</dbReference>
<name>A0A0H3FYU7_KLEAK</name>
<keyword evidence="3" id="KW-1185">Reference proteome</keyword>
<dbReference type="InterPro" id="IPR029044">
    <property type="entry name" value="Nucleotide-diphossugar_trans"/>
</dbReference>
<evidence type="ECO:0000259" key="1">
    <source>
        <dbReference type="Pfam" id="PF00535"/>
    </source>
</evidence>
<dbReference type="PANTHER" id="PTHR43685:SF2">
    <property type="entry name" value="GLYCOSYLTRANSFERASE 2-LIKE DOMAIN-CONTAINING PROTEIN"/>
    <property type="match status" value="1"/>
</dbReference>
<protein>
    <submittedName>
        <fullName evidence="2">Capsular polysaccharide biosynthesis protein</fullName>
    </submittedName>
</protein>
<feature type="domain" description="Glycosyltransferase 2-like" evidence="1">
    <location>
        <begin position="16"/>
        <end position="128"/>
    </location>
</feature>
<dbReference type="Pfam" id="PF00535">
    <property type="entry name" value="Glycos_transf_2"/>
    <property type="match status" value="1"/>
</dbReference>
<organism evidence="2 3">
    <name type="scientific">Klebsiella aerogenes (strain ATCC 13048 / DSM 30053 / CCUG 1429 / JCM 1235 / KCTC 2190 / NBRC 13534 / NCIMB 10102 / NCTC 10006 / CDC 819-56)</name>
    <name type="common">Enterobacter aerogenes</name>
    <dbReference type="NCBI Taxonomy" id="1028307"/>
    <lineage>
        <taxon>Bacteria</taxon>
        <taxon>Pseudomonadati</taxon>
        <taxon>Pseudomonadota</taxon>
        <taxon>Gammaproteobacteria</taxon>
        <taxon>Enterobacterales</taxon>
        <taxon>Enterobacteriaceae</taxon>
        <taxon>Klebsiella/Raoultella group</taxon>
        <taxon>Klebsiella</taxon>
    </lineage>
</organism>
<evidence type="ECO:0000313" key="2">
    <source>
        <dbReference type="EMBL" id="AEG99592.1"/>
    </source>
</evidence>
<dbReference type="PANTHER" id="PTHR43685">
    <property type="entry name" value="GLYCOSYLTRANSFERASE"/>
    <property type="match status" value="1"/>
</dbReference>
<dbReference type="Gene3D" id="3.90.550.10">
    <property type="entry name" value="Spore Coat Polysaccharide Biosynthesis Protein SpsA, Chain A"/>
    <property type="match status" value="1"/>
</dbReference>
<dbReference type="OrthoDB" id="6813549at2"/>
<dbReference type="AlphaFoldDB" id="A0A0H3FYU7"/>
<dbReference type="HOGENOM" id="CLU_025996_25_1_6"/>
<dbReference type="PATRIC" id="fig|1028307.3.peg.4649"/>
<gene>
    <name evidence="2" type="ordered locus">EAE_23465</name>
</gene>
<dbReference type="InterPro" id="IPR050834">
    <property type="entry name" value="Glycosyltransf_2"/>
</dbReference>
<dbReference type="InterPro" id="IPR001173">
    <property type="entry name" value="Glyco_trans_2-like"/>
</dbReference>
<reference evidence="2 3" key="1">
    <citation type="journal article" date="2012" name="J. Bacteriol.">
        <title>Complete genome sequence of Enterobacter aerogenes KCTC 2190.</title>
        <authorList>
            <person name="Shin S.H."/>
            <person name="Kim S."/>
            <person name="Kim J.Y."/>
            <person name="Lee S."/>
            <person name="Um Y."/>
            <person name="Oh M.K."/>
            <person name="Kim Y.R."/>
            <person name="Lee J."/>
            <person name="Yang K.S."/>
        </authorList>
    </citation>
    <scope>NUCLEOTIDE SEQUENCE [LARGE SCALE GENOMIC DNA]</scope>
    <source>
        <strain evidence="2 3">KCTC 2190</strain>
    </source>
</reference>
<dbReference type="SUPFAM" id="SSF53448">
    <property type="entry name" value="Nucleotide-diphospho-sugar transferases"/>
    <property type="match status" value="1"/>
</dbReference>
<proteinExistence type="predicted"/>
<dbReference type="CDD" id="cd00761">
    <property type="entry name" value="Glyco_tranf_GTA_type"/>
    <property type="match status" value="1"/>
</dbReference>
<sequence length="336" mass="38811">MRVGKDMNKKTDRTISVIIPVYNVSQYVLQAVNSVLEQTFQAFEVIIVNDGSTDNSGELLEQHYSKISNVTIIHTENQGLGEARNVGTRAATGDYIYYFDSDDVLERNLLEDFNTSLDKYGDVDIFAFSAESFVDDINVSDSKPKKLPQYWRNENVLYPNGISAYTGLSKNGAFFPNAWIYIYKRELQVSNQLYFKPIIHEDEEFTPRLFFVAGKTVVTDRVYFRRRMRLGSIMHTKRTEKNAIGYLESIHALESLVGKADGVASNYLRARIVSHLISIQMIKMNNSLVFSQSVEAEFERLYQTYYNFFLMLAKKNLFAYKICRYFVRRLGYKALL</sequence>
<dbReference type="KEGG" id="eae:EAE_23465"/>
<accession>A0A0H3FYU7</accession>
<dbReference type="Proteomes" id="UP000008881">
    <property type="component" value="Chromosome"/>
</dbReference>
<evidence type="ECO:0000313" key="3">
    <source>
        <dbReference type="Proteomes" id="UP000008881"/>
    </source>
</evidence>
<dbReference type="eggNOG" id="COG0463">
    <property type="taxonomic scope" value="Bacteria"/>
</dbReference>